<gene>
    <name evidence="1" type="ORF">Pth03_51390</name>
</gene>
<accession>A0A8J3XY09</accession>
<dbReference type="Proteomes" id="UP000605992">
    <property type="component" value="Unassembled WGS sequence"/>
</dbReference>
<evidence type="ECO:0000313" key="2">
    <source>
        <dbReference type="Proteomes" id="UP000605992"/>
    </source>
</evidence>
<reference evidence="1" key="1">
    <citation type="submission" date="2021-01" db="EMBL/GenBank/DDBJ databases">
        <title>Whole genome shotgun sequence of Planotetraspora thailandica NBRC 104271.</title>
        <authorList>
            <person name="Komaki H."/>
            <person name="Tamura T."/>
        </authorList>
    </citation>
    <scope>NUCLEOTIDE SEQUENCE</scope>
    <source>
        <strain evidence="1">NBRC 104271</strain>
    </source>
</reference>
<protein>
    <submittedName>
        <fullName evidence="1">Uncharacterized protein</fullName>
    </submittedName>
</protein>
<sequence>MSLVTLAICTRLVDDFAVSALPVVASTTYARLAVIEGAAAAAAADVATGIDVEEESAAGGGAVSDAVAVSGGGAVSDGGAAAVAVPTKLVARKAAVSAPMSLIRIST</sequence>
<keyword evidence="2" id="KW-1185">Reference proteome</keyword>
<dbReference type="AlphaFoldDB" id="A0A8J3XY09"/>
<proteinExistence type="predicted"/>
<comment type="caution">
    <text evidence="1">The sequence shown here is derived from an EMBL/GenBank/DDBJ whole genome shotgun (WGS) entry which is preliminary data.</text>
</comment>
<evidence type="ECO:0000313" key="1">
    <source>
        <dbReference type="EMBL" id="GII56750.1"/>
    </source>
</evidence>
<organism evidence="1 2">
    <name type="scientific">Planotetraspora thailandica</name>
    <dbReference type="NCBI Taxonomy" id="487172"/>
    <lineage>
        <taxon>Bacteria</taxon>
        <taxon>Bacillati</taxon>
        <taxon>Actinomycetota</taxon>
        <taxon>Actinomycetes</taxon>
        <taxon>Streptosporangiales</taxon>
        <taxon>Streptosporangiaceae</taxon>
        <taxon>Planotetraspora</taxon>
    </lineage>
</organism>
<name>A0A8J3XY09_9ACTN</name>
<dbReference type="EMBL" id="BOOR01000038">
    <property type="protein sequence ID" value="GII56750.1"/>
    <property type="molecule type" value="Genomic_DNA"/>
</dbReference>